<dbReference type="SUPFAM" id="SSF158430">
    <property type="entry name" value="Bacillus cereus metalloprotein-like"/>
    <property type="match status" value="2"/>
</dbReference>
<keyword evidence="2" id="KW-1185">Reference proteome</keyword>
<comment type="caution">
    <text evidence="1">The sequence shown here is derived from an EMBL/GenBank/DDBJ whole genome shotgun (WGS) entry which is preliminary data.</text>
</comment>
<evidence type="ECO:0000313" key="2">
    <source>
        <dbReference type="Proteomes" id="UP001600943"/>
    </source>
</evidence>
<proteinExistence type="predicted"/>
<dbReference type="Pfam" id="PF11155">
    <property type="entry name" value="DUF2935"/>
    <property type="match status" value="2"/>
</dbReference>
<dbReference type="RefSeq" id="WP_095175734.1">
    <property type="nucleotide sequence ID" value="NZ_BAABYW010000001.1"/>
</dbReference>
<dbReference type="Gene3D" id="1.20.1260.120">
    <property type="entry name" value="Protein of unknown function DUF2935"/>
    <property type="match status" value="1"/>
</dbReference>
<reference evidence="1 2" key="1">
    <citation type="submission" date="2024-04" db="EMBL/GenBank/DDBJ databases">
        <title>Defined microbial consortia suppress multidrug-resistant proinflammatory Enterobacteriaceae via ecological control.</title>
        <authorList>
            <person name="Furuichi M."/>
            <person name="Kawaguchi T."/>
            <person name="Pust M."/>
            <person name="Yasuma K."/>
            <person name="Plichta D."/>
            <person name="Hasegawa N."/>
            <person name="Ohya T."/>
            <person name="Bhattarai S."/>
            <person name="Sasajima S."/>
            <person name="Aoto Y."/>
            <person name="Tuganbaev T."/>
            <person name="Yaginuma M."/>
            <person name="Ueda M."/>
            <person name="Okahashi N."/>
            <person name="Amafuji K."/>
            <person name="Kiridooshi Y."/>
            <person name="Sugita K."/>
            <person name="Strazar M."/>
            <person name="Skelly A."/>
            <person name="Suda W."/>
            <person name="Hattori M."/>
            <person name="Nakamoto N."/>
            <person name="Caballero S."/>
            <person name="Norman J."/>
            <person name="Olle B."/>
            <person name="Tanoue T."/>
            <person name="Arita M."/>
            <person name="Bucci V."/>
            <person name="Atarashi K."/>
            <person name="Xavier R."/>
            <person name="Honda K."/>
        </authorList>
    </citation>
    <scope>NUCLEOTIDE SEQUENCE [LARGE SCALE GENOMIC DNA]</scope>
    <source>
        <strain evidence="2">k04-0078-D8-1</strain>
    </source>
</reference>
<gene>
    <name evidence="1" type="ORF">K040078D81_18720</name>
</gene>
<evidence type="ECO:0000313" key="1">
    <source>
        <dbReference type="EMBL" id="GAA6407755.1"/>
    </source>
</evidence>
<dbReference type="Proteomes" id="UP001600943">
    <property type="component" value="Unassembled WGS sequence"/>
</dbReference>
<organism evidence="1 2">
    <name type="scientific">Blautia hominis</name>
    <dbReference type="NCBI Taxonomy" id="2025493"/>
    <lineage>
        <taxon>Bacteria</taxon>
        <taxon>Bacillati</taxon>
        <taxon>Bacillota</taxon>
        <taxon>Clostridia</taxon>
        <taxon>Lachnospirales</taxon>
        <taxon>Lachnospiraceae</taxon>
        <taxon>Blautia</taxon>
    </lineage>
</organism>
<accession>A0ABQ0B8H3</accession>
<name>A0ABQ0B8H3_9FIRM</name>
<dbReference type="EMBL" id="BAABYW010000001">
    <property type="protein sequence ID" value="GAA6407755.1"/>
    <property type="molecule type" value="Genomic_DNA"/>
</dbReference>
<sequence>MKDYAVISLELHLFFIRIMKEHSLFLEAGFQLKDAACIKKAGWFREQFEKILGEVVQLSDGLVGCGVLESQEVVTDFTRQSEKKTSQLTGIPIDTCITVREEKLTAGNGCSSRETRNEVRMLNQKVLHLLNGLIEFKEGILADTEGCRLFTANYPLLIKHIIREAKLYRSFLLELERRGTISAKSMRETEMFWNQIMMEHALFIRGLLDPSEEELIAAADEFAGDYKKLLCEARNKNNRTMGDLTKKTLQETEKYRDFKTAGTKGINDCEISSIILPLLADHVLREANHYLRILENTCDKNI</sequence>
<protein>
    <submittedName>
        <fullName evidence="1">DUF2935 domain-containing protein</fullName>
    </submittedName>
</protein>
<dbReference type="InterPro" id="IPR021328">
    <property type="entry name" value="CotB-like"/>
</dbReference>